<dbReference type="AlphaFoldDB" id="A0A4U0PVA8"/>
<dbReference type="InterPro" id="IPR036890">
    <property type="entry name" value="HATPase_C_sf"/>
</dbReference>
<dbReference type="InterPro" id="IPR005467">
    <property type="entry name" value="His_kinase_dom"/>
</dbReference>
<evidence type="ECO:0000256" key="2">
    <source>
        <dbReference type="ARBA" id="ARBA00012438"/>
    </source>
</evidence>
<dbReference type="InterPro" id="IPR000700">
    <property type="entry name" value="PAS-assoc_C"/>
</dbReference>
<dbReference type="SUPFAM" id="SSF52172">
    <property type="entry name" value="CheY-like"/>
    <property type="match status" value="2"/>
</dbReference>
<dbReference type="Gene3D" id="3.40.50.2300">
    <property type="match status" value="2"/>
</dbReference>
<accession>A0A4U0PVA8</accession>
<dbReference type="SMART" id="SM00086">
    <property type="entry name" value="PAC"/>
    <property type="match status" value="2"/>
</dbReference>
<dbReference type="InterPro" id="IPR003594">
    <property type="entry name" value="HATPase_dom"/>
</dbReference>
<dbReference type="InterPro" id="IPR036097">
    <property type="entry name" value="HisK_dim/P_sf"/>
</dbReference>
<dbReference type="NCBIfam" id="TIGR00229">
    <property type="entry name" value="sensory_box"/>
    <property type="match status" value="2"/>
</dbReference>
<evidence type="ECO:0000256" key="4">
    <source>
        <dbReference type="PROSITE-ProRule" id="PRU00169"/>
    </source>
</evidence>
<evidence type="ECO:0000313" key="9">
    <source>
        <dbReference type="EMBL" id="TJZ72080.1"/>
    </source>
</evidence>
<dbReference type="PANTHER" id="PTHR43065:SF49">
    <property type="entry name" value="HISTIDINE KINASE"/>
    <property type="match status" value="1"/>
</dbReference>
<organism evidence="9 10">
    <name type="scientific">Chitiniphilus eburneus</name>
    <dbReference type="NCBI Taxonomy" id="2571148"/>
    <lineage>
        <taxon>Bacteria</taxon>
        <taxon>Pseudomonadati</taxon>
        <taxon>Pseudomonadota</taxon>
        <taxon>Betaproteobacteria</taxon>
        <taxon>Neisseriales</taxon>
        <taxon>Chitinibacteraceae</taxon>
        <taxon>Chitiniphilus</taxon>
    </lineage>
</organism>
<protein>
    <recommendedName>
        <fullName evidence="2">histidine kinase</fullName>
        <ecNumber evidence="2">2.7.13.3</ecNumber>
    </recommendedName>
</protein>
<keyword evidence="10" id="KW-1185">Reference proteome</keyword>
<feature type="domain" description="Response regulatory" evidence="6">
    <location>
        <begin position="681"/>
        <end position="792"/>
    </location>
</feature>
<dbReference type="InterPro" id="IPR011006">
    <property type="entry name" value="CheY-like_superfamily"/>
</dbReference>
<comment type="catalytic activity">
    <reaction evidence="1">
        <text>ATP + protein L-histidine = ADP + protein N-phospho-L-histidine.</text>
        <dbReference type="EC" id="2.7.13.3"/>
    </reaction>
</comment>
<feature type="domain" description="PAC" evidence="8">
    <location>
        <begin position="220"/>
        <end position="271"/>
    </location>
</feature>
<evidence type="ECO:0000259" key="7">
    <source>
        <dbReference type="PROSITE" id="PS50112"/>
    </source>
</evidence>
<dbReference type="Proteomes" id="UP000310016">
    <property type="component" value="Unassembled WGS sequence"/>
</dbReference>
<dbReference type="EMBL" id="SUMF01000015">
    <property type="protein sequence ID" value="TJZ72080.1"/>
    <property type="molecule type" value="Genomic_DNA"/>
</dbReference>
<feature type="domain" description="Histidine kinase" evidence="5">
    <location>
        <begin position="436"/>
        <end position="661"/>
    </location>
</feature>
<feature type="domain" description="PAS" evidence="7">
    <location>
        <begin position="298"/>
        <end position="353"/>
    </location>
</feature>
<feature type="modified residue" description="4-aspartylphosphate" evidence="4">
    <location>
        <position position="731"/>
    </location>
</feature>
<dbReference type="Pfam" id="PF00512">
    <property type="entry name" value="HisKA"/>
    <property type="match status" value="1"/>
</dbReference>
<proteinExistence type="predicted"/>
<dbReference type="InterPro" id="IPR013655">
    <property type="entry name" value="PAS_fold_3"/>
</dbReference>
<evidence type="ECO:0000259" key="5">
    <source>
        <dbReference type="PROSITE" id="PS50109"/>
    </source>
</evidence>
<dbReference type="InterPro" id="IPR000014">
    <property type="entry name" value="PAS"/>
</dbReference>
<dbReference type="SMART" id="SM00091">
    <property type="entry name" value="PAS"/>
    <property type="match status" value="2"/>
</dbReference>
<dbReference type="SUPFAM" id="SSF55874">
    <property type="entry name" value="ATPase domain of HSP90 chaperone/DNA topoisomerase II/histidine kinase"/>
    <property type="match status" value="1"/>
</dbReference>
<keyword evidence="3 4" id="KW-0597">Phosphoprotein</keyword>
<dbReference type="Gene3D" id="2.10.70.100">
    <property type="match status" value="1"/>
</dbReference>
<dbReference type="CDD" id="cd00130">
    <property type="entry name" value="PAS"/>
    <property type="match status" value="2"/>
</dbReference>
<dbReference type="PANTHER" id="PTHR43065">
    <property type="entry name" value="SENSOR HISTIDINE KINASE"/>
    <property type="match status" value="1"/>
</dbReference>
<dbReference type="EC" id="2.7.13.3" evidence="2"/>
<dbReference type="InterPro" id="IPR001610">
    <property type="entry name" value="PAC"/>
</dbReference>
<dbReference type="CDD" id="cd00082">
    <property type="entry name" value="HisKA"/>
    <property type="match status" value="1"/>
</dbReference>
<evidence type="ECO:0000313" key="10">
    <source>
        <dbReference type="Proteomes" id="UP000310016"/>
    </source>
</evidence>
<dbReference type="Gene3D" id="3.30.450.20">
    <property type="entry name" value="PAS domain"/>
    <property type="match status" value="2"/>
</dbReference>
<dbReference type="SMART" id="SM00388">
    <property type="entry name" value="HisKA"/>
    <property type="match status" value="1"/>
</dbReference>
<dbReference type="SUPFAM" id="SSF55785">
    <property type="entry name" value="PYP-like sensor domain (PAS domain)"/>
    <property type="match status" value="2"/>
</dbReference>
<dbReference type="PROSITE" id="PS50109">
    <property type="entry name" value="HIS_KIN"/>
    <property type="match status" value="1"/>
</dbReference>
<evidence type="ECO:0000256" key="3">
    <source>
        <dbReference type="ARBA" id="ARBA00022553"/>
    </source>
</evidence>
<dbReference type="PROSITE" id="PS50113">
    <property type="entry name" value="PAC"/>
    <property type="match status" value="1"/>
</dbReference>
<dbReference type="Pfam" id="PF00072">
    <property type="entry name" value="Response_reg"/>
    <property type="match status" value="2"/>
</dbReference>
<dbReference type="SUPFAM" id="SSF47384">
    <property type="entry name" value="Homodimeric domain of signal transducing histidine kinase"/>
    <property type="match status" value="1"/>
</dbReference>
<dbReference type="SMART" id="SM00448">
    <property type="entry name" value="REC"/>
    <property type="match status" value="2"/>
</dbReference>
<dbReference type="Pfam" id="PF08447">
    <property type="entry name" value="PAS_3"/>
    <property type="match status" value="2"/>
</dbReference>
<dbReference type="InterPro" id="IPR001789">
    <property type="entry name" value="Sig_transdc_resp-reg_receiver"/>
</dbReference>
<feature type="domain" description="Response regulatory" evidence="6">
    <location>
        <begin position="10"/>
        <end position="126"/>
    </location>
</feature>
<name>A0A4U0PVA8_9NEIS</name>
<comment type="caution">
    <text evidence="9">The sequence shown here is derived from an EMBL/GenBank/DDBJ whole genome shotgun (WGS) entry which is preliminary data.</text>
</comment>
<evidence type="ECO:0000259" key="8">
    <source>
        <dbReference type="PROSITE" id="PS50113"/>
    </source>
</evidence>
<dbReference type="Pfam" id="PF02518">
    <property type="entry name" value="HATPase_c"/>
    <property type="match status" value="1"/>
</dbReference>
<reference evidence="9 10" key="1">
    <citation type="submission" date="2019-04" db="EMBL/GenBank/DDBJ databases">
        <title>Chitiniphilus eburnea sp. nov., a novel chitinolytic bacterium isolated from aquaculture sludge.</title>
        <authorList>
            <person name="Sheng M."/>
        </authorList>
    </citation>
    <scope>NUCLEOTIDE SEQUENCE [LARGE SCALE GENOMIC DNA]</scope>
    <source>
        <strain evidence="9 10">HX-2-15</strain>
    </source>
</reference>
<gene>
    <name evidence="9" type="ORF">FAZ21_13210</name>
</gene>
<dbReference type="InterPro" id="IPR004358">
    <property type="entry name" value="Sig_transdc_His_kin-like_C"/>
</dbReference>
<dbReference type="PROSITE" id="PS50110">
    <property type="entry name" value="RESPONSE_REGULATORY"/>
    <property type="match status" value="2"/>
</dbReference>
<dbReference type="PRINTS" id="PR00344">
    <property type="entry name" value="BCTRLSENSOR"/>
</dbReference>
<dbReference type="Gene3D" id="1.10.287.130">
    <property type="match status" value="1"/>
</dbReference>
<evidence type="ECO:0000256" key="1">
    <source>
        <dbReference type="ARBA" id="ARBA00000085"/>
    </source>
</evidence>
<dbReference type="GO" id="GO:0000155">
    <property type="term" value="F:phosphorelay sensor kinase activity"/>
    <property type="evidence" value="ECO:0007669"/>
    <property type="project" value="InterPro"/>
</dbReference>
<evidence type="ECO:0000259" key="6">
    <source>
        <dbReference type="PROSITE" id="PS50110"/>
    </source>
</evidence>
<dbReference type="SMART" id="SM00387">
    <property type="entry name" value="HATPase_c"/>
    <property type="match status" value="1"/>
</dbReference>
<feature type="modified residue" description="4-aspartylphosphate" evidence="4">
    <location>
        <position position="61"/>
    </location>
</feature>
<dbReference type="Gene3D" id="3.30.565.10">
    <property type="entry name" value="Histidine kinase-like ATPase, C-terminal domain"/>
    <property type="match status" value="1"/>
</dbReference>
<dbReference type="PROSITE" id="PS50112">
    <property type="entry name" value="PAS"/>
    <property type="match status" value="1"/>
</dbReference>
<dbReference type="CDD" id="cd00156">
    <property type="entry name" value="REC"/>
    <property type="match status" value="1"/>
</dbReference>
<sequence length="799" mass="88388">MTMPGLEAISLLLIEDDARDAELLLVALERAGYALDPMLVASEADLRAALARRPFTLILSDFLLPGFSGEKALHIALEQAPEVPFIFVSGVSGEEHAVDMMRQGATDYVLKQSLKLLPKAVERALLISGERAERRRMASALLASEINTRLAVDAAQLGMWDYEPPTGTLTWDRRCKAMFGLSPQAEIDLELFGRHVHPEDRARMLALVAEATTIESSSGYSAEYRIFTFQGEERWVVTRGQAFFERGRCTRFIGVLQDITERKQADQAMRDMNEELERRVKERTRERDRTWQLSRDLLVVAGTDTVVLALNPAWRDTLGWEERDLLDRQLLEIVHPEDREDTRAMARRLAAGQIESRFENRCRDRRGAYHWIAWTAVPEDGRVYGSGRDITLEKLALYELAHANRALLGQIEEREQVEATLQQMQRLEAVGQLTAGVAHDFNNLLTVILSNAAFLARGVSKGAEPDKLQQYASRIREAGERGAKLTAQLLSFSRRQRLAPQVLDLNATIAGMLDLLRSTLGGSIGVETMLAREPWLALVDPTQVELIILNLAINARDAMEGGGQLWLTTSNQTLAQPPSRPEEPEPGEYVVLSVRDTGSGMPPDVLAKAFEPFFTTKEPGKGSGLGLAQVFGFAKQSGGGVCIQSQAGQGTTVNVYLPRASGEIARPVEAPAEPVVNQRRTVMLVDDDNAVREVTATQLQELGYRVIEVGSGALVLELLSQGVQPDLLLADFAMPGMNGGELARRVRERWPRLPILFISGYADLRRADLEDIDVVQKPFGKADLVTRIERAFLQGGAAG</sequence>
<dbReference type="InterPro" id="IPR035965">
    <property type="entry name" value="PAS-like_dom_sf"/>
</dbReference>
<dbReference type="InterPro" id="IPR003661">
    <property type="entry name" value="HisK_dim/P_dom"/>
</dbReference>
<dbReference type="OrthoDB" id="8929028at2"/>